<feature type="compositionally biased region" description="Low complexity" evidence="2">
    <location>
        <begin position="898"/>
        <end position="917"/>
    </location>
</feature>
<dbReference type="EMBL" id="SWLB01000007">
    <property type="protein sequence ID" value="KAF3336818.1"/>
    <property type="molecule type" value="Genomic_DNA"/>
</dbReference>
<feature type="compositionally biased region" description="Basic residues" evidence="2">
    <location>
        <begin position="976"/>
        <end position="990"/>
    </location>
</feature>
<evidence type="ECO:0000259" key="3">
    <source>
        <dbReference type="PROSITE" id="PS50158"/>
    </source>
</evidence>
<feature type="region of interest" description="Disordered" evidence="2">
    <location>
        <begin position="729"/>
        <end position="750"/>
    </location>
</feature>
<feature type="region of interest" description="Disordered" evidence="2">
    <location>
        <begin position="1"/>
        <end position="60"/>
    </location>
</feature>
<feature type="compositionally biased region" description="Polar residues" evidence="2">
    <location>
        <begin position="741"/>
        <end position="750"/>
    </location>
</feature>
<name>A0A833RJJ5_9POAL</name>
<dbReference type="AlphaFoldDB" id="A0A833RJJ5"/>
<reference evidence="4" key="1">
    <citation type="submission" date="2020-01" db="EMBL/GenBank/DDBJ databases">
        <title>Genome sequence of Kobresia littledalei, the first chromosome-level genome in the family Cyperaceae.</title>
        <authorList>
            <person name="Qu G."/>
        </authorList>
    </citation>
    <scope>NUCLEOTIDE SEQUENCE</scope>
    <source>
        <strain evidence="4">C.B.Clarke</strain>
        <tissue evidence="4">Leaf</tissue>
    </source>
</reference>
<feature type="region of interest" description="Disordered" evidence="2">
    <location>
        <begin position="569"/>
        <end position="638"/>
    </location>
</feature>
<evidence type="ECO:0000256" key="1">
    <source>
        <dbReference type="PROSITE-ProRule" id="PRU00047"/>
    </source>
</evidence>
<feature type="compositionally biased region" description="Pro residues" evidence="2">
    <location>
        <begin position="878"/>
        <end position="897"/>
    </location>
</feature>
<keyword evidence="5" id="KW-1185">Reference proteome</keyword>
<evidence type="ECO:0000256" key="2">
    <source>
        <dbReference type="SAM" id="MobiDB-lite"/>
    </source>
</evidence>
<organism evidence="4 5">
    <name type="scientific">Carex littledalei</name>
    <dbReference type="NCBI Taxonomy" id="544730"/>
    <lineage>
        <taxon>Eukaryota</taxon>
        <taxon>Viridiplantae</taxon>
        <taxon>Streptophyta</taxon>
        <taxon>Embryophyta</taxon>
        <taxon>Tracheophyta</taxon>
        <taxon>Spermatophyta</taxon>
        <taxon>Magnoliopsida</taxon>
        <taxon>Liliopsida</taxon>
        <taxon>Poales</taxon>
        <taxon>Cyperaceae</taxon>
        <taxon>Cyperoideae</taxon>
        <taxon>Cariceae</taxon>
        <taxon>Carex</taxon>
        <taxon>Carex subgen. Euthyceras</taxon>
    </lineage>
</organism>
<comment type="caution">
    <text evidence="4">The sequence shown here is derived from an EMBL/GenBank/DDBJ whole genome shotgun (WGS) entry which is preliminary data.</text>
</comment>
<evidence type="ECO:0000313" key="5">
    <source>
        <dbReference type="Proteomes" id="UP000623129"/>
    </source>
</evidence>
<feature type="compositionally biased region" description="Polar residues" evidence="2">
    <location>
        <begin position="626"/>
        <end position="638"/>
    </location>
</feature>
<dbReference type="Gene3D" id="4.10.60.10">
    <property type="entry name" value="Zinc finger, CCHC-type"/>
    <property type="match status" value="1"/>
</dbReference>
<dbReference type="InterPro" id="IPR036875">
    <property type="entry name" value="Znf_CCHC_sf"/>
</dbReference>
<gene>
    <name evidence="4" type="ORF">FCM35_KLT19404</name>
</gene>
<protein>
    <recommendedName>
        <fullName evidence="3">CCHC-type domain-containing protein</fullName>
    </recommendedName>
</protein>
<dbReference type="GO" id="GO:0008270">
    <property type="term" value="F:zinc ion binding"/>
    <property type="evidence" value="ECO:0007669"/>
    <property type="project" value="UniProtKB-KW"/>
</dbReference>
<keyword evidence="1" id="KW-0479">Metal-binding</keyword>
<dbReference type="SUPFAM" id="SSF57756">
    <property type="entry name" value="Retrovirus zinc finger-like domains"/>
    <property type="match status" value="1"/>
</dbReference>
<evidence type="ECO:0000313" key="4">
    <source>
        <dbReference type="EMBL" id="KAF3336818.1"/>
    </source>
</evidence>
<keyword evidence="1" id="KW-0863">Zinc-finger</keyword>
<dbReference type="SMART" id="SM00343">
    <property type="entry name" value="ZnF_C2HC"/>
    <property type="match status" value="2"/>
</dbReference>
<feature type="region of interest" description="Disordered" evidence="2">
    <location>
        <begin position="970"/>
        <end position="1001"/>
    </location>
</feature>
<feature type="compositionally biased region" description="Polar residues" evidence="2">
    <location>
        <begin position="858"/>
        <end position="877"/>
    </location>
</feature>
<keyword evidence="1" id="KW-0862">Zinc</keyword>
<proteinExistence type="predicted"/>
<dbReference type="PROSITE" id="PS50158">
    <property type="entry name" value="ZF_CCHC"/>
    <property type="match status" value="1"/>
</dbReference>
<dbReference type="InterPro" id="IPR001878">
    <property type="entry name" value="Znf_CCHC"/>
</dbReference>
<feature type="domain" description="CCHC-type" evidence="3">
    <location>
        <begin position="116"/>
        <end position="132"/>
    </location>
</feature>
<dbReference type="GO" id="GO:0003676">
    <property type="term" value="F:nucleic acid binding"/>
    <property type="evidence" value="ECO:0007669"/>
    <property type="project" value="InterPro"/>
</dbReference>
<feature type="compositionally biased region" description="Polar residues" evidence="2">
    <location>
        <begin position="1"/>
        <end position="21"/>
    </location>
</feature>
<dbReference type="Proteomes" id="UP000623129">
    <property type="component" value="Unassembled WGS sequence"/>
</dbReference>
<accession>A0A833RJJ5</accession>
<feature type="region of interest" description="Disordered" evidence="2">
    <location>
        <begin position="846"/>
        <end position="935"/>
    </location>
</feature>
<feature type="region of interest" description="Disordered" evidence="2">
    <location>
        <begin position="518"/>
        <end position="539"/>
    </location>
</feature>
<feature type="compositionally biased region" description="Polar residues" evidence="2">
    <location>
        <begin position="587"/>
        <end position="600"/>
    </location>
</feature>
<sequence>MAQLSPSTTTKPEPVSHTTYHPKQPTAIPSHSNTPQPNPNPTSLARAAGHGHPYSQASQKHQDFLRFTSPPWTNYMDINPLQPITIPTAHILSSRDTTPQPLPLPPSPAHPKWRGRCYNCLQIGHDQNGCPSKERVCAKCWERGHEAKNCKRTPQIPSSESNPLVPRGHLGEDKLPANRPAVAVVFIPETQQMKHDTHELSRAIVIDARLRPNHSMHVVQSVLMSVCNSDLPFPLTHIGGPQYLLILQHDSKRDHFLSTFSKPLECLGYVAFPWSPRVNGYPMALRFRVWLELQNMSPQAWSLDHLVAAVSSFGIVLEHSSMYKPKSIENMQVVAAVPELRLIPQRVQMWIRGISRDVEVRVKSWIEDPLPLTHATDLTPSAEVFDQIKQRNNLSCGGPSGNTDTLGNITIDVLTLFGVWEAMQEGPDRDKVADLLRSSNQIDPTLLGQAEGPQQVGRQLIEGVNEPPPVHADSKGKGIVVQLEVSNFQTTGEKLNQLHATVHCTEHATIHRTDATPVRTTEGTGIGRSFQINSNPMAQVPPNELERIRGARFGLNPTPLALPTLILQRPENPTSGQTPPTGPLGQTRGSTYKPSGQLDQTIGPLGQTLFPPSPPNGPSARPLYQPGQSPPQLGHQVNNNMACASSHRVLQSPTGPGLFHQLDRVLPSPTGPGLIQNPIIISSSSNSLLEPAICIPPDGPTTATAPIPQTGINHGSQAGMDLDNILNEPQPEPMEEVPSETRATGENSSPVCNTEVQAMWAAAEASYDNYNGDGQEASLNEQIGSNSGVPNAGVISYISSESSTCEAERLMRMCREELEQQDLIREQKEAYQSALADPLQAHLFNSDELHPHPHTHSNAKNAENSGKQSLPPLTTGQPPNPIANPNPEPEPLPPSPHVPAANRILHHTTANTTPTRTEPISSQPEMAQAGPEQMAIDEQSPVRLTPAALSAQSPTNQQPQLRRSVRILELGDKATKHYTPKKSRAKRTPKAKPSQRSVDPARKAEIIMALQQEHLAHDPLDSSMVQDLNTICGIRTD</sequence>
<dbReference type="OrthoDB" id="7699032at2759"/>